<dbReference type="GeneID" id="77806258"/>
<evidence type="ECO:0000256" key="2">
    <source>
        <dbReference type="SAM" id="MobiDB-lite"/>
    </source>
</evidence>
<accession>A0ABY7C975</accession>
<feature type="region of interest" description="Disordered" evidence="2">
    <location>
        <begin position="1"/>
        <end position="27"/>
    </location>
</feature>
<dbReference type="Gene3D" id="3.10.129.10">
    <property type="entry name" value="Hotdog Thioesterase"/>
    <property type="match status" value="1"/>
</dbReference>
<dbReference type="CDD" id="cd00586">
    <property type="entry name" value="4HBT"/>
    <property type="match status" value="1"/>
</dbReference>
<keyword evidence="4" id="KW-1185">Reference proteome</keyword>
<name>A0ABY7C975_9BASI</name>
<dbReference type="PANTHER" id="PTHR12475:SF4">
    <property type="entry name" value="PROTEIN THEM6"/>
    <property type="match status" value="1"/>
</dbReference>
<gene>
    <name evidence="3" type="ORF">PtA15_1A345</name>
</gene>
<dbReference type="Proteomes" id="UP001164743">
    <property type="component" value="Chromosome 1A"/>
</dbReference>
<dbReference type="InterPro" id="IPR029069">
    <property type="entry name" value="HotDog_dom_sf"/>
</dbReference>
<comment type="similarity">
    <text evidence="1">Belongs to the lcsJ thioesterase family.</text>
</comment>
<dbReference type="Pfam" id="PF13279">
    <property type="entry name" value="4HBT_2"/>
    <property type="match status" value="1"/>
</dbReference>
<dbReference type="InterPro" id="IPR051490">
    <property type="entry name" value="THEM6_lcsJ_thioesterase"/>
</dbReference>
<proteinExistence type="inferred from homology"/>
<evidence type="ECO:0008006" key="5">
    <source>
        <dbReference type="Google" id="ProtNLM"/>
    </source>
</evidence>
<dbReference type="PANTHER" id="PTHR12475">
    <property type="match status" value="1"/>
</dbReference>
<protein>
    <recommendedName>
        <fullName evidence="5">Thioesterase domain-containing protein</fullName>
    </recommendedName>
</protein>
<organism evidence="3 4">
    <name type="scientific">Puccinia triticina</name>
    <dbReference type="NCBI Taxonomy" id="208348"/>
    <lineage>
        <taxon>Eukaryota</taxon>
        <taxon>Fungi</taxon>
        <taxon>Dikarya</taxon>
        <taxon>Basidiomycota</taxon>
        <taxon>Pucciniomycotina</taxon>
        <taxon>Pucciniomycetes</taxon>
        <taxon>Pucciniales</taxon>
        <taxon>Pucciniaceae</taxon>
        <taxon>Puccinia</taxon>
    </lineage>
</organism>
<reference evidence="3" key="1">
    <citation type="submission" date="2022-10" db="EMBL/GenBank/DDBJ databases">
        <title>Puccinia triticina Genome sequencing and assembly.</title>
        <authorList>
            <person name="Li C."/>
        </authorList>
    </citation>
    <scope>NUCLEOTIDE SEQUENCE</scope>
    <source>
        <strain evidence="3">Pt15</strain>
    </source>
</reference>
<dbReference type="SUPFAM" id="SSF54637">
    <property type="entry name" value="Thioesterase/thiol ester dehydrase-isomerase"/>
    <property type="match status" value="1"/>
</dbReference>
<dbReference type="EMBL" id="CP110421">
    <property type="protein sequence ID" value="WAQ81007.1"/>
    <property type="molecule type" value="Genomic_DNA"/>
</dbReference>
<evidence type="ECO:0000313" key="3">
    <source>
        <dbReference type="EMBL" id="WAQ81007.1"/>
    </source>
</evidence>
<evidence type="ECO:0000256" key="1">
    <source>
        <dbReference type="ARBA" id="ARBA00038476"/>
    </source>
</evidence>
<evidence type="ECO:0000313" key="4">
    <source>
        <dbReference type="Proteomes" id="UP001164743"/>
    </source>
</evidence>
<dbReference type="RefSeq" id="XP_053016562.1">
    <property type="nucleotide sequence ID" value="XM_053165363.1"/>
</dbReference>
<sequence length="338" mass="38148">MTAASTTDERATEANNPSGAAVGPRKSRPATDLLFRLRPRPSTIIMSLLALRVARHARSTGPVRRLLQSLALALAVLNWRILPFYWHAMTLVFPILKAKLLRWKLGSSTAAFVSHLGVLGRSPFEARIVSKHCATWNSCDFMLHMSNSAYAIALDEARAMWQIQMIGAAMRADHERVRPMIASTHFTYFAEIPILADFEVEFRPVAWDQKWLYLLATFTTDPPKGSQTRTLNCLSITRMVNKVGRRTVRPERLMGLSGLGLEASQWDTLARLRLRDDGTHHPTSSNSYNLNPAQEWLVSPEPFEPFQKYESLRLKNLEIIRTGLDGDLKTGAERLKEL</sequence>